<keyword evidence="3" id="KW-1185">Reference proteome</keyword>
<feature type="region of interest" description="Disordered" evidence="1">
    <location>
        <begin position="69"/>
        <end position="95"/>
    </location>
</feature>
<accession>A0A0A7IE38</accession>
<dbReference type="Proteomes" id="UP000030636">
    <property type="component" value="Chromosome"/>
</dbReference>
<organism evidence="2 3">
    <name type="scientific">Bifidobacterium pseudolongum PV8-2</name>
    <dbReference type="NCBI Taxonomy" id="1447715"/>
    <lineage>
        <taxon>Bacteria</taxon>
        <taxon>Bacillati</taxon>
        <taxon>Actinomycetota</taxon>
        <taxon>Actinomycetes</taxon>
        <taxon>Bifidobacteriales</taxon>
        <taxon>Bifidobacteriaceae</taxon>
        <taxon>Bifidobacterium</taxon>
    </lineage>
</organism>
<dbReference type="EMBL" id="CP007457">
    <property type="protein sequence ID" value="AIZ17069.1"/>
    <property type="molecule type" value="Genomic_DNA"/>
</dbReference>
<dbReference type="HOGENOM" id="CLU_1737001_0_0_11"/>
<evidence type="ECO:0000256" key="1">
    <source>
        <dbReference type="SAM" id="MobiDB-lite"/>
    </source>
</evidence>
<dbReference type="KEGG" id="bpsp:AH67_05315"/>
<reference evidence="2 3" key="1">
    <citation type="journal article" date="2015" name="Genome Announc.">
        <title>Bifidobacterium pseudolongum Strain PV8-2, Isolated from a Stool Sample of an Anemic Kenyan Infant.</title>
        <authorList>
            <person name="Vazquez-Gutierrez P."/>
            <person name="Lacroix C."/>
            <person name="Chassard C."/>
            <person name="Klumpp J."/>
            <person name="Stevens M.J."/>
            <person name="Jans C."/>
        </authorList>
    </citation>
    <scope>NUCLEOTIDE SEQUENCE [LARGE SCALE GENOMIC DNA]</scope>
    <source>
        <strain evidence="2 3">PV8-2</strain>
    </source>
</reference>
<gene>
    <name evidence="2" type="ORF">AH67_05315</name>
</gene>
<sequence>MASSIRIPNIQMTTRERNNAVGNYRAIHAWATRFNPYPMLNANPGMSVEQVFEQLLEEDEQRLTGLRARMGVTGRDDTCDRTPRAHRPDSQATAERLFTTPWHQLETHEQAQVRTLLETAGRQDVTRTLAHNPSMSADQIIDGHGTEARP</sequence>
<evidence type="ECO:0000313" key="2">
    <source>
        <dbReference type="EMBL" id="AIZ17069.1"/>
    </source>
</evidence>
<proteinExistence type="predicted"/>
<dbReference type="OrthoDB" id="9923270at2"/>
<name>A0A0A7IE38_9BIFI</name>
<dbReference type="STRING" id="1447715.AH67_05315"/>
<evidence type="ECO:0000313" key="3">
    <source>
        <dbReference type="Proteomes" id="UP000030636"/>
    </source>
</evidence>
<feature type="compositionally biased region" description="Basic and acidic residues" evidence="1">
    <location>
        <begin position="74"/>
        <end position="89"/>
    </location>
</feature>
<dbReference type="AlphaFoldDB" id="A0A0A7IE38"/>
<feature type="region of interest" description="Disordered" evidence="1">
    <location>
        <begin position="126"/>
        <end position="150"/>
    </location>
</feature>
<protein>
    <submittedName>
        <fullName evidence="2">Uncharacterized protein</fullName>
    </submittedName>
</protein>
<dbReference type="RefSeq" id="WP_039172006.1">
    <property type="nucleotide sequence ID" value="NZ_CP007457.1"/>
</dbReference>